<feature type="compositionally biased region" description="Polar residues" evidence="3">
    <location>
        <begin position="442"/>
        <end position="461"/>
    </location>
</feature>
<feature type="compositionally biased region" description="Basic and acidic residues" evidence="3">
    <location>
        <begin position="272"/>
        <end position="286"/>
    </location>
</feature>
<feature type="compositionally biased region" description="Polar residues" evidence="3">
    <location>
        <begin position="288"/>
        <end position="319"/>
    </location>
</feature>
<feature type="compositionally biased region" description="Polar residues" evidence="3">
    <location>
        <begin position="1"/>
        <end position="12"/>
    </location>
</feature>
<feature type="compositionally biased region" description="Polar residues" evidence="3">
    <location>
        <begin position="549"/>
        <end position="559"/>
    </location>
</feature>
<feature type="compositionally biased region" description="Low complexity" evidence="3">
    <location>
        <begin position="20"/>
        <end position="31"/>
    </location>
</feature>
<dbReference type="Pfam" id="PF21071">
    <property type="entry name" value="LARP1_HEAT"/>
    <property type="match status" value="1"/>
</dbReference>
<dbReference type="SUPFAM" id="SSF46785">
    <property type="entry name" value="Winged helix' DNA-binding domain"/>
    <property type="match status" value="1"/>
</dbReference>
<accession>A0AAI8Z4E1</accession>
<evidence type="ECO:0000259" key="4">
    <source>
        <dbReference type="PROSITE" id="PS50961"/>
    </source>
</evidence>
<feature type="compositionally biased region" description="Polar residues" evidence="3">
    <location>
        <begin position="95"/>
        <end position="106"/>
    </location>
</feature>
<dbReference type="GO" id="GO:0005829">
    <property type="term" value="C:cytosol"/>
    <property type="evidence" value="ECO:0007669"/>
    <property type="project" value="TreeGrafter"/>
</dbReference>
<proteinExistence type="predicted"/>
<feature type="compositionally biased region" description="Basic and acidic residues" evidence="3">
    <location>
        <begin position="350"/>
        <end position="368"/>
    </location>
</feature>
<evidence type="ECO:0000313" key="6">
    <source>
        <dbReference type="Proteomes" id="UP001296104"/>
    </source>
</evidence>
<feature type="compositionally biased region" description="Basic and acidic residues" evidence="3">
    <location>
        <begin position="148"/>
        <end position="193"/>
    </location>
</feature>
<protein>
    <recommendedName>
        <fullName evidence="4">HTH La-type RNA-binding domain-containing protein</fullName>
    </recommendedName>
</protein>
<dbReference type="GO" id="GO:0010494">
    <property type="term" value="C:cytoplasmic stress granule"/>
    <property type="evidence" value="ECO:0007669"/>
    <property type="project" value="TreeGrafter"/>
</dbReference>
<dbReference type="EMBL" id="CAVMBE010000060">
    <property type="protein sequence ID" value="CAK4032255.1"/>
    <property type="molecule type" value="Genomic_DNA"/>
</dbReference>
<dbReference type="InterPro" id="IPR036388">
    <property type="entry name" value="WH-like_DNA-bd_sf"/>
</dbReference>
<evidence type="ECO:0000256" key="3">
    <source>
        <dbReference type="SAM" id="MobiDB-lite"/>
    </source>
</evidence>
<evidence type="ECO:0000256" key="1">
    <source>
        <dbReference type="ARBA" id="ARBA00022884"/>
    </source>
</evidence>
<keyword evidence="6" id="KW-1185">Reference proteome</keyword>
<feature type="region of interest" description="Disordered" evidence="3">
    <location>
        <begin position="1"/>
        <end position="668"/>
    </location>
</feature>
<gene>
    <name evidence="5" type="ORF">LECACI_7A007413</name>
</gene>
<organism evidence="5 6">
    <name type="scientific">Lecanosticta acicola</name>
    <dbReference type="NCBI Taxonomy" id="111012"/>
    <lineage>
        <taxon>Eukaryota</taxon>
        <taxon>Fungi</taxon>
        <taxon>Dikarya</taxon>
        <taxon>Ascomycota</taxon>
        <taxon>Pezizomycotina</taxon>
        <taxon>Dothideomycetes</taxon>
        <taxon>Dothideomycetidae</taxon>
        <taxon>Mycosphaerellales</taxon>
        <taxon>Mycosphaerellaceae</taxon>
        <taxon>Lecanosticta</taxon>
    </lineage>
</organism>
<dbReference type="InterPro" id="IPR036390">
    <property type="entry name" value="WH_DNA-bd_sf"/>
</dbReference>
<feature type="compositionally biased region" description="Basic and acidic residues" evidence="3">
    <location>
        <begin position="85"/>
        <end position="94"/>
    </location>
</feature>
<dbReference type="Proteomes" id="UP001296104">
    <property type="component" value="Unassembled WGS sequence"/>
</dbReference>
<keyword evidence="1 2" id="KW-0694">RNA-binding</keyword>
<dbReference type="GO" id="GO:0048255">
    <property type="term" value="P:mRNA stabilization"/>
    <property type="evidence" value="ECO:0007669"/>
    <property type="project" value="InterPro"/>
</dbReference>
<comment type="caution">
    <text evidence="5">The sequence shown here is derived from an EMBL/GenBank/DDBJ whole genome shotgun (WGS) entry which is preliminary data.</text>
</comment>
<dbReference type="GO" id="GO:0000339">
    <property type="term" value="F:RNA cap binding"/>
    <property type="evidence" value="ECO:0007669"/>
    <property type="project" value="InterPro"/>
</dbReference>
<reference evidence="5" key="1">
    <citation type="submission" date="2023-11" db="EMBL/GenBank/DDBJ databases">
        <authorList>
            <person name="Alioto T."/>
            <person name="Alioto T."/>
            <person name="Gomez Garrido J."/>
        </authorList>
    </citation>
    <scope>NUCLEOTIDE SEQUENCE</scope>
</reference>
<evidence type="ECO:0000256" key="2">
    <source>
        <dbReference type="PROSITE-ProRule" id="PRU00332"/>
    </source>
</evidence>
<feature type="compositionally biased region" description="Gly residues" evidence="3">
    <location>
        <begin position="416"/>
        <end position="435"/>
    </location>
</feature>
<dbReference type="InterPro" id="IPR006607">
    <property type="entry name" value="DM15"/>
</dbReference>
<dbReference type="PROSITE" id="PS50961">
    <property type="entry name" value="HTH_LA"/>
    <property type="match status" value="1"/>
</dbReference>
<dbReference type="Gene3D" id="1.10.10.10">
    <property type="entry name" value="Winged helix-like DNA-binding domain superfamily/Winged helix DNA-binding domain"/>
    <property type="match status" value="1"/>
</dbReference>
<name>A0AAI8Z4E1_9PEZI</name>
<dbReference type="AlphaFoldDB" id="A0AAI8Z4E1"/>
<feature type="compositionally biased region" description="Basic and acidic residues" evidence="3">
    <location>
        <begin position="560"/>
        <end position="586"/>
    </location>
</feature>
<dbReference type="InterPro" id="IPR006630">
    <property type="entry name" value="La_HTH"/>
</dbReference>
<feature type="compositionally biased region" description="Basic and acidic residues" evidence="3">
    <location>
        <begin position="402"/>
        <end position="415"/>
    </location>
</feature>
<dbReference type="PANTHER" id="PTHR22792:SF132">
    <property type="entry name" value="LA-RELATED PROTEIN 1"/>
    <property type="match status" value="1"/>
</dbReference>
<dbReference type="Pfam" id="PF05383">
    <property type="entry name" value="La"/>
    <property type="match status" value="1"/>
</dbReference>
<dbReference type="InterPro" id="IPR045180">
    <property type="entry name" value="La_dom_prot"/>
</dbReference>
<feature type="domain" description="HTH La-type RNA-binding" evidence="4">
    <location>
        <begin position="713"/>
        <end position="804"/>
    </location>
</feature>
<feature type="compositionally biased region" description="Polar residues" evidence="3">
    <location>
        <begin position="74"/>
        <end position="83"/>
    </location>
</feature>
<evidence type="ECO:0000313" key="5">
    <source>
        <dbReference type="EMBL" id="CAK4032255.1"/>
    </source>
</evidence>
<feature type="region of interest" description="Disordered" evidence="3">
    <location>
        <begin position="971"/>
        <end position="1010"/>
    </location>
</feature>
<feature type="region of interest" description="Disordered" evidence="3">
    <location>
        <begin position="879"/>
        <end position="908"/>
    </location>
</feature>
<feature type="compositionally biased region" description="Polar residues" evidence="3">
    <location>
        <begin position="230"/>
        <end position="253"/>
    </location>
</feature>
<dbReference type="GO" id="GO:0045727">
    <property type="term" value="P:positive regulation of translation"/>
    <property type="evidence" value="ECO:0007669"/>
    <property type="project" value="TreeGrafter"/>
</dbReference>
<sequence length="1177" mass="127295">MAALNSSPSGFSYAQAARGQASTTASQTPSSKVTSGTATPATGGFSDLGPSSNWADDVEATVGEKPSDSRKATQEQSKPTQAKDSAVERAKSESRPQNGSSGVSSPDLTAASSTTTNTDDSSSAPSGTSSSDTTWDTKSQSSEPAWIAERKERQSNPSTEEGRGKRGKKESSESKESKESKEPRESKDSKDSDGPALPQPPQKPVVLQEAPPPAFNIWAKRLEDSKCKPASTSPQQVPKPSATASTSVSPNENQRPRADSRRKANSVTSVSREPEPRNTVGGERKKSNGSQGKRTKTTNASFEDSSPATEDSTSATSNKALPREHQSLPNLAAAPPSVKDEISWPTPESAQEKERKETSAEKESKDAEENGDAESASGAKPHQKTKWKPIPVTPTIVWQTEEMNRPPRQAGDRGGRGGNSSRGRGGFRGGQNGSKGGDRSGRNNGSQSEGENGTPTGQRGRSATVDRENMPPPAKPFRQSSASEAREARGPREQGSIERPGKDVKNGAMTRDDSSAGAGAAGARRTKSPVKMESSLSDDRQDLKISEPTARQASSTSQTDEAHEGGEVSKENLSAKRGPSDGKKGYDGFNGKEWNGSSRGAKRGGRGRGGSREYSNAHQASQPFPNGHSDFSGYGGFSQSPSAYSTPRGFNFSQQGRGGWRGNPRSQSIPIDNAFGGRAAPFWPQQLAPVAPYYPGMVEYNGMPISGMPYPPMGDHQLLVDAVSAQLEYYFSLDNLLKDLFLRKNMDSQGFVFLDVIANFNRIKQLTVDKDLLRSVCLKSENIEIRVGEDGKERLRPLTGWEQFLLPLEQREPTAQNAGPKELRQPEQPHVQFFHPSPSMRGLPSAGPSGSQRRSYDSGYHMNGAMPSFAPFSPLPEAAYGESSNGEEVRGRATKSPFRDNSVPPGHQSLAEVADETDLEPDVFPDEHASSLTVVVKPQPQRPAHHHVASRTFSNGSIDTRSIFSEIEKSTDAIPQPSLNGDTVANGEGGSPILSRHASSSLPRSPEKGLQGSNLTLLWVKDKEMPQEKPPQDATLESYVSLRNKALSQRHEAATGTCPYDLDVLYQFWSHFLIRNFNRKMYREFKGYAHSDGQDRHTVVGLQNLVQFYAKALESGNPIRDQVVKDYVSLVNAEPPSLQGLAFKQLRQAWRNGALNLKNRKKLADIVDEKLKARLES</sequence>
<feature type="compositionally biased region" description="Polar residues" evidence="3">
    <location>
        <begin position="613"/>
        <end position="624"/>
    </location>
</feature>
<feature type="region of interest" description="Disordered" evidence="3">
    <location>
        <begin position="831"/>
        <end position="862"/>
    </location>
</feature>
<feature type="compositionally biased region" description="Low complexity" evidence="3">
    <location>
        <begin position="107"/>
        <end position="142"/>
    </location>
</feature>
<dbReference type="PANTHER" id="PTHR22792">
    <property type="entry name" value="LUPUS LA PROTEIN-RELATED"/>
    <property type="match status" value="1"/>
</dbReference>
<dbReference type="SMART" id="SM00715">
    <property type="entry name" value="LA"/>
    <property type="match status" value="1"/>
</dbReference>
<feature type="compositionally biased region" description="Basic and acidic residues" evidence="3">
    <location>
        <begin position="484"/>
        <end position="514"/>
    </location>
</feature>
<dbReference type="CDD" id="cd07323">
    <property type="entry name" value="LAM"/>
    <property type="match status" value="1"/>
</dbReference>